<dbReference type="PANTHER" id="PTHR34724:SF2">
    <property type="entry name" value="OS12G0596101 PROTEIN"/>
    <property type="match status" value="1"/>
</dbReference>
<protein>
    <submittedName>
        <fullName evidence="2">Uncharacterized protein</fullName>
    </submittedName>
</protein>
<keyword evidence="3" id="KW-1185">Reference proteome</keyword>
<evidence type="ECO:0000313" key="2">
    <source>
        <dbReference type="EMBL" id="ELU37018.1"/>
    </source>
</evidence>
<dbReference type="PANTHER" id="PTHR34724">
    <property type="entry name" value="OS12G0596101 PROTEIN"/>
    <property type="match status" value="1"/>
</dbReference>
<dbReference type="HOGENOM" id="CLU_3224889_0_0_1"/>
<feature type="signal peptide" evidence="1">
    <location>
        <begin position="1"/>
        <end position="15"/>
    </location>
</feature>
<dbReference type="Proteomes" id="UP000011668">
    <property type="component" value="Unassembled WGS sequence"/>
</dbReference>
<keyword evidence="1" id="KW-0732">Signal</keyword>
<dbReference type="OrthoDB" id="88410at2759"/>
<name>L8WJM6_THACA</name>
<sequence length="44" mass="4613">MHSITISVVVDACFAVTCETCGKTTWKGCGRHVESVSGLSVIEA</sequence>
<organism evidence="2 3">
    <name type="scientific">Thanatephorus cucumeris (strain AG1-IA)</name>
    <name type="common">Rice sheath blight fungus</name>
    <name type="synonym">Rhizoctonia solani</name>
    <dbReference type="NCBI Taxonomy" id="983506"/>
    <lineage>
        <taxon>Eukaryota</taxon>
        <taxon>Fungi</taxon>
        <taxon>Dikarya</taxon>
        <taxon>Basidiomycota</taxon>
        <taxon>Agaricomycotina</taxon>
        <taxon>Agaricomycetes</taxon>
        <taxon>Cantharellales</taxon>
        <taxon>Ceratobasidiaceae</taxon>
        <taxon>Rhizoctonia</taxon>
        <taxon>Rhizoctonia solani AG-1</taxon>
    </lineage>
</organism>
<evidence type="ECO:0000313" key="3">
    <source>
        <dbReference type="Proteomes" id="UP000011668"/>
    </source>
</evidence>
<dbReference type="EMBL" id="AFRT01002904">
    <property type="protein sequence ID" value="ELU37018.1"/>
    <property type="molecule type" value="Genomic_DNA"/>
</dbReference>
<feature type="chain" id="PRO_5012655387" evidence="1">
    <location>
        <begin position="16"/>
        <end position="44"/>
    </location>
</feature>
<accession>L8WJM6</accession>
<reference evidence="2 3" key="1">
    <citation type="journal article" date="2013" name="Nat. Commun.">
        <title>The evolution and pathogenic mechanisms of the rice sheath blight pathogen.</title>
        <authorList>
            <person name="Zheng A."/>
            <person name="Lin R."/>
            <person name="Xu L."/>
            <person name="Qin P."/>
            <person name="Tang C."/>
            <person name="Ai P."/>
            <person name="Zhang D."/>
            <person name="Liu Y."/>
            <person name="Sun Z."/>
            <person name="Feng H."/>
            <person name="Wang Y."/>
            <person name="Chen Y."/>
            <person name="Liang X."/>
            <person name="Fu R."/>
            <person name="Li Q."/>
            <person name="Zhang J."/>
            <person name="Yu X."/>
            <person name="Xie Z."/>
            <person name="Ding L."/>
            <person name="Guan P."/>
            <person name="Tang J."/>
            <person name="Liang Y."/>
            <person name="Wang S."/>
            <person name="Deng Q."/>
            <person name="Li S."/>
            <person name="Zhu J."/>
            <person name="Wang L."/>
            <person name="Liu H."/>
            <person name="Li P."/>
        </authorList>
    </citation>
    <scope>NUCLEOTIDE SEQUENCE [LARGE SCALE GENOMIC DNA]</scope>
    <source>
        <strain evidence="3">AG-1 IA</strain>
    </source>
</reference>
<dbReference type="AlphaFoldDB" id="L8WJM6"/>
<proteinExistence type="predicted"/>
<evidence type="ECO:0000256" key="1">
    <source>
        <dbReference type="SAM" id="SignalP"/>
    </source>
</evidence>
<comment type="caution">
    <text evidence="2">The sequence shown here is derived from an EMBL/GenBank/DDBJ whole genome shotgun (WGS) entry which is preliminary data.</text>
</comment>
<gene>
    <name evidence="2" type="ORF">AG1IA_08957</name>
</gene>